<organism evidence="2 3">
    <name type="scientific">Arthrobacter pityocampae</name>
    <dbReference type="NCBI Taxonomy" id="547334"/>
    <lineage>
        <taxon>Bacteria</taxon>
        <taxon>Bacillati</taxon>
        <taxon>Actinomycetota</taxon>
        <taxon>Actinomycetes</taxon>
        <taxon>Micrococcales</taxon>
        <taxon>Micrococcaceae</taxon>
        <taxon>Arthrobacter</taxon>
    </lineage>
</organism>
<dbReference type="Proteomes" id="UP000239297">
    <property type="component" value="Unassembled WGS sequence"/>
</dbReference>
<evidence type="ECO:0000313" key="2">
    <source>
        <dbReference type="EMBL" id="PPB48300.1"/>
    </source>
</evidence>
<keyword evidence="3" id="KW-1185">Reference proteome</keyword>
<dbReference type="SUPFAM" id="SSF55136">
    <property type="entry name" value="Probable bacterial effector-binding domain"/>
    <property type="match status" value="1"/>
</dbReference>
<dbReference type="InterPro" id="IPR010499">
    <property type="entry name" value="AraC_E-bd"/>
</dbReference>
<dbReference type="OrthoDB" id="795001at2"/>
<dbReference type="AlphaFoldDB" id="A0A2S5IUT4"/>
<dbReference type="Pfam" id="PF06445">
    <property type="entry name" value="GyrI-like"/>
    <property type="match status" value="1"/>
</dbReference>
<dbReference type="RefSeq" id="WP_104122478.1">
    <property type="nucleotide sequence ID" value="NZ_PRKW01000006.1"/>
</dbReference>
<reference evidence="2 3" key="1">
    <citation type="journal article" date="2014" name="Int. J. Syst. Evol. Microbiol.">
        <title>Arthrobacter pityocampae sp. nov., isolated from Thaumetopoea pityocampa (Lep., Thaumetopoeidae).</title>
        <authorList>
            <person name="Ince I.A."/>
            <person name="Demirbag Z."/>
            <person name="Kati H."/>
        </authorList>
    </citation>
    <scope>NUCLEOTIDE SEQUENCE [LARGE SCALE GENOMIC DNA]</scope>
    <source>
        <strain evidence="2 3">Tp2</strain>
    </source>
</reference>
<name>A0A2S5IUT4_9MICC</name>
<accession>A0A2S5IUT4</accession>
<gene>
    <name evidence="2" type="ORF">C4K88_15220</name>
</gene>
<evidence type="ECO:0000259" key="1">
    <source>
        <dbReference type="SMART" id="SM00871"/>
    </source>
</evidence>
<dbReference type="Gene3D" id="3.20.80.10">
    <property type="entry name" value="Regulatory factor, effector binding domain"/>
    <property type="match status" value="1"/>
</dbReference>
<dbReference type="EMBL" id="PRKW01000006">
    <property type="protein sequence ID" value="PPB48300.1"/>
    <property type="molecule type" value="Genomic_DNA"/>
</dbReference>
<proteinExistence type="predicted"/>
<dbReference type="SMART" id="SM00871">
    <property type="entry name" value="AraC_E_bind"/>
    <property type="match status" value="1"/>
</dbReference>
<dbReference type="InterPro" id="IPR029442">
    <property type="entry name" value="GyrI-like"/>
</dbReference>
<sequence>MTTIQIREQDEQLTAGVRERVPMTELPGFFSRAFEDTMAALRAQGVHPAGAPFGKYYGPPGAVVDVEAGFPVAAAIAPAGNVVPGILPAGSVAAATHVGPFDTLADTYADLERYFAEAELTPAPVMWENYLTDPEMELDPAGWRTEICWPVHQG</sequence>
<feature type="domain" description="AraC effector-binding" evidence="1">
    <location>
        <begin position="2"/>
        <end position="152"/>
    </location>
</feature>
<dbReference type="InterPro" id="IPR011256">
    <property type="entry name" value="Reg_factor_effector_dom_sf"/>
</dbReference>
<protein>
    <submittedName>
        <fullName evidence="2">AraC family transcriptional regulator</fullName>
    </submittedName>
</protein>
<evidence type="ECO:0000313" key="3">
    <source>
        <dbReference type="Proteomes" id="UP000239297"/>
    </source>
</evidence>
<comment type="caution">
    <text evidence="2">The sequence shown here is derived from an EMBL/GenBank/DDBJ whole genome shotgun (WGS) entry which is preliminary data.</text>
</comment>